<evidence type="ECO:0000313" key="3">
    <source>
        <dbReference type="Proteomes" id="UP001141327"/>
    </source>
</evidence>
<organism evidence="2 3">
    <name type="scientific">Paratrimastix pyriformis</name>
    <dbReference type="NCBI Taxonomy" id="342808"/>
    <lineage>
        <taxon>Eukaryota</taxon>
        <taxon>Metamonada</taxon>
        <taxon>Preaxostyla</taxon>
        <taxon>Paratrimastigidae</taxon>
        <taxon>Paratrimastix</taxon>
    </lineage>
</organism>
<dbReference type="EMBL" id="JAPMOS010000037">
    <property type="protein sequence ID" value="KAJ4457903.1"/>
    <property type="molecule type" value="Genomic_DNA"/>
</dbReference>
<dbReference type="Gene3D" id="1.25.10.10">
    <property type="entry name" value="Leucine-rich Repeat Variant"/>
    <property type="match status" value="1"/>
</dbReference>
<evidence type="ECO:0000313" key="2">
    <source>
        <dbReference type="EMBL" id="KAJ4457903.1"/>
    </source>
</evidence>
<keyword evidence="3" id="KW-1185">Reference proteome</keyword>
<feature type="compositionally biased region" description="Low complexity" evidence="1">
    <location>
        <begin position="404"/>
        <end position="413"/>
    </location>
</feature>
<proteinExistence type="predicted"/>
<comment type="caution">
    <text evidence="2">The sequence shown here is derived from an EMBL/GenBank/DDBJ whole genome shotgun (WGS) entry which is preliminary data.</text>
</comment>
<reference evidence="2" key="1">
    <citation type="journal article" date="2022" name="bioRxiv">
        <title>Genomics of Preaxostyla Flagellates Illuminates Evolutionary Transitions and the Path Towards Mitochondrial Loss.</title>
        <authorList>
            <person name="Novak L.V.F."/>
            <person name="Treitli S.C."/>
            <person name="Pyrih J."/>
            <person name="Halakuc P."/>
            <person name="Pipaliya S.V."/>
            <person name="Vacek V."/>
            <person name="Brzon O."/>
            <person name="Soukal P."/>
            <person name="Eme L."/>
            <person name="Dacks J.B."/>
            <person name="Karnkowska A."/>
            <person name="Elias M."/>
            <person name="Hampl V."/>
        </authorList>
    </citation>
    <scope>NUCLEOTIDE SEQUENCE</scope>
    <source>
        <strain evidence="2">RCP-MX</strain>
    </source>
</reference>
<feature type="compositionally biased region" description="Basic and acidic residues" evidence="1">
    <location>
        <begin position="118"/>
        <end position="134"/>
    </location>
</feature>
<protein>
    <submittedName>
        <fullName evidence="2">Uncharacterized protein</fullName>
    </submittedName>
</protein>
<feature type="compositionally biased region" description="Basic and acidic residues" evidence="1">
    <location>
        <begin position="158"/>
        <end position="169"/>
    </location>
</feature>
<name>A0ABQ8UF67_9EUKA</name>
<dbReference type="InterPro" id="IPR011989">
    <property type="entry name" value="ARM-like"/>
</dbReference>
<feature type="compositionally biased region" description="Basic and acidic residues" evidence="1">
    <location>
        <begin position="390"/>
        <end position="402"/>
    </location>
</feature>
<feature type="compositionally biased region" description="Basic and acidic residues" evidence="1">
    <location>
        <begin position="414"/>
        <end position="423"/>
    </location>
</feature>
<sequence>MLAARLGPGGCALAALASGGSPGSTPSRPPVADFGGGGVVVGGRYKTLGQLAEHQLLYAVPGLPQGLLESLLGHMAVLPAHNVSLLIRNALRPVFAQCPGRLYGALCEALVPTLAAPHEEPRGRGLRPRPEMQPRRLQPSGPVEEEVAADALLVEMTRRDRPAPRDLRHPRLRAGNGSAARQDGCRPSQPGAGPVLVGGLAMGLGLPDSKTALRIMPVVGRIFALAKKQGSLAPCGFASTLCPFASWVLALLPGPAQPASLIFRDLPPHRPDQPNLQLILSRDLVQSLLSALAWPQNHNNEAPLFGLLRDCFMAFTDPVVQILLQLPGATPGILKQLYGDLLLKQASDREQKLILKKFWTDLRLGGAPTGRPGSKPLTGITNRALGQQPREAHSWLGDDARPRASSAHSSTSSTDEHPHDRRLPQMGPAKVPVMTRTILCDHQPAGHTFRIPRATALPCRGRLGESV</sequence>
<accession>A0ABQ8UF67</accession>
<evidence type="ECO:0000256" key="1">
    <source>
        <dbReference type="SAM" id="MobiDB-lite"/>
    </source>
</evidence>
<feature type="region of interest" description="Disordered" evidence="1">
    <location>
        <begin position="365"/>
        <end position="427"/>
    </location>
</feature>
<feature type="region of interest" description="Disordered" evidence="1">
    <location>
        <begin position="158"/>
        <end position="189"/>
    </location>
</feature>
<gene>
    <name evidence="2" type="ORF">PAPYR_6419</name>
</gene>
<feature type="region of interest" description="Disordered" evidence="1">
    <location>
        <begin position="118"/>
        <end position="142"/>
    </location>
</feature>
<dbReference type="Proteomes" id="UP001141327">
    <property type="component" value="Unassembled WGS sequence"/>
</dbReference>